<evidence type="ECO:0000313" key="1">
    <source>
        <dbReference type="EMBL" id="KKN73097.1"/>
    </source>
</evidence>
<accession>A0A0F9TDV3</accession>
<name>A0A0F9TDV3_9ZZZZ</name>
<dbReference type="AlphaFoldDB" id="A0A0F9TDV3"/>
<protein>
    <submittedName>
        <fullName evidence="1">Uncharacterized protein</fullName>
    </submittedName>
</protein>
<proteinExistence type="predicted"/>
<dbReference type="EMBL" id="LAZR01000350">
    <property type="protein sequence ID" value="KKN73097.1"/>
    <property type="molecule type" value="Genomic_DNA"/>
</dbReference>
<sequence>MTDKQITTLLLFAQNYPLQTIAKKQKVSLTTIRQRIKSLLKNHPKEFCNATALRNTYKRNRESIRNTKRLDLLDTSILPIKDKF</sequence>
<comment type="caution">
    <text evidence="1">The sequence shown here is derived from an EMBL/GenBank/DDBJ whole genome shotgun (WGS) entry which is preliminary data.</text>
</comment>
<organism evidence="1">
    <name type="scientific">marine sediment metagenome</name>
    <dbReference type="NCBI Taxonomy" id="412755"/>
    <lineage>
        <taxon>unclassified sequences</taxon>
        <taxon>metagenomes</taxon>
        <taxon>ecological metagenomes</taxon>
    </lineage>
</organism>
<dbReference type="Gene3D" id="1.10.10.10">
    <property type="entry name" value="Winged helix-like DNA-binding domain superfamily/Winged helix DNA-binding domain"/>
    <property type="match status" value="1"/>
</dbReference>
<reference evidence="1" key="1">
    <citation type="journal article" date="2015" name="Nature">
        <title>Complex archaea that bridge the gap between prokaryotes and eukaryotes.</title>
        <authorList>
            <person name="Spang A."/>
            <person name="Saw J.H."/>
            <person name="Jorgensen S.L."/>
            <person name="Zaremba-Niedzwiedzka K."/>
            <person name="Martijn J."/>
            <person name="Lind A.E."/>
            <person name="van Eijk R."/>
            <person name="Schleper C."/>
            <person name="Guy L."/>
            <person name="Ettema T.J."/>
        </authorList>
    </citation>
    <scope>NUCLEOTIDE SEQUENCE</scope>
</reference>
<dbReference type="InterPro" id="IPR036388">
    <property type="entry name" value="WH-like_DNA-bd_sf"/>
</dbReference>
<gene>
    <name evidence="1" type="ORF">LCGC14_0404060</name>
</gene>